<dbReference type="GO" id="GO:0034220">
    <property type="term" value="P:monoatomic ion transmembrane transport"/>
    <property type="evidence" value="ECO:0007669"/>
    <property type="project" value="UniProtKB-KW"/>
</dbReference>
<organism evidence="2 3">
    <name type="scientific">Aphis craccivora</name>
    <name type="common">Cowpea aphid</name>
    <dbReference type="NCBI Taxonomy" id="307492"/>
    <lineage>
        <taxon>Eukaryota</taxon>
        <taxon>Metazoa</taxon>
        <taxon>Ecdysozoa</taxon>
        <taxon>Arthropoda</taxon>
        <taxon>Hexapoda</taxon>
        <taxon>Insecta</taxon>
        <taxon>Pterygota</taxon>
        <taxon>Neoptera</taxon>
        <taxon>Paraneoptera</taxon>
        <taxon>Hemiptera</taxon>
        <taxon>Sternorrhyncha</taxon>
        <taxon>Aphidomorpha</taxon>
        <taxon>Aphidoidea</taxon>
        <taxon>Aphididae</taxon>
        <taxon>Aphidini</taxon>
        <taxon>Aphis</taxon>
        <taxon>Aphis</taxon>
    </lineage>
</organism>
<keyword evidence="3" id="KW-1185">Reference proteome</keyword>
<proteinExistence type="predicted"/>
<dbReference type="EMBL" id="VUJU01001016">
    <property type="protein sequence ID" value="KAF0767238.1"/>
    <property type="molecule type" value="Genomic_DNA"/>
</dbReference>
<keyword evidence="2" id="KW-0813">Transport</keyword>
<feature type="compositionally biased region" description="Polar residues" evidence="1">
    <location>
        <begin position="34"/>
        <end position="50"/>
    </location>
</feature>
<evidence type="ECO:0000313" key="2">
    <source>
        <dbReference type="EMBL" id="KAF0767238.1"/>
    </source>
</evidence>
<dbReference type="AlphaFoldDB" id="A0A6G0Z8U1"/>
<feature type="region of interest" description="Disordered" evidence="1">
    <location>
        <begin position="32"/>
        <end position="64"/>
    </location>
</feature>
<comment type="caution">
    <text evidence="2">The sequence shown here is derived from an EMBL/GenBank/DDBJ whole genome shotgun (WGS) entry which is preliminary data.</text>
</comment>
<evidence type="ECO:0000256" key="1">
    <source>
        <dbReference type="SAM" id="MobiDB-lite"/>
    </source>
</evidence>
<dbReference type="Proteomes" id="UP000478052">
    <property type="component" value="Unassembled WGS sequence"/>
</dbReference>
<keyword evidence="2" id="KW-0407">Ion channel</keyword>
<protein>
    <submittedName>
        <fullName evidence="2">G protein-activated inward rectifier potassium channel 3-like isoform X5</fullName>
    </submittedName>
</protein>
<reference evidence="2 3" key="1">
    <citation type="submission" date="2019-08" db="EMBL/GenBank/DDBJ databases">
        <title>Whole genome of Aphis craccivora.</title>
        <authorList>
            <person name="Voronova N.V."/>
            <person name="Shulinski R.S."/>
            <person name="Bandarenka Y.V."/>
            <person name="Zhorov D.G."/>
            <person name="Warner D."/>
        </authorList>
    </citation>
    <scope>NUCLEOTIDE SEQUENCE [LARGE SCALE GENOMIC DNA]</scope>
    <source>
        <strain evidence="2">180601</strain>
        <tissue evidence="2">Whole Body</tissue>
    </source>
</reference>
<name>A0A6G0Z8U1_APHCR</name>
<accession>A0A6G0Z8U1</accession>
<keyword evidence="2" id="KW-0406">Ion transport</keyword>
<evidence type="ECO:0000313" key="3">
    <source>
        <dbReference type="Proteomes" id="UP000478052"/>
    </source>
</evidence>
<gene>
    <name evidence="2" type="ORF">FWK35_00029418</name>
</gene>
<sequence length="90" mass="10081">MISSERELLPNIQSLLETVIVGLLSEMHHMQPLDHSTNYSDPSDSTSGSRTYKPRSELHDKQLSTSDLMMAQLEPFLIKPGELPGPESFL</sequence>